<gene>
    <name evidence="3" type="ORF">AVDCRST_MAG77-4316</name>
</gene>
<feature type="transmembrane region" description="Helical" evidence="1">
    <location>
        <begin position="245"/>
        <end position="264"/>
    </location>
</feature>
<evidence type="ECO:0000313" key="3">
    <source>
        <dbReference type="EMBL" id="CAA9280004.1"/>
    </source>
</evidence>
<keyword evidence="1" id="KW-1133">Transmembrane helix</keyword>
<dbReference type="EMBL" id="CADCTC010000204">
    <property type="protein sequence ID" value="CAA9280004.1"/>
    <property type="molecule type" value="Genomic_DNA"/>
</dbReference>
<accession>A0A6J4JJW6</accession>
<dbReference type="Gene3D" id="3.90.550.10">
    <property type="entry name" value="Spore Coat Polysaccharide Biosynthesis Protein SpsA, Chain A"/>
    <property type="match status" value="1"/>
</dbReference>
<keyword evidence="1" id="KW-0472">Membrane</keyword>
<evidence type="ECO:0000256" key="1">
    <source>
        <dbReference type="SAM" id="Phobius"/>
    </source>
</evidence>
<dbReference type="AlphaFoldDB" id="A0A6J4JJW6"/>
<evidence type="ECO:0000259" key="2">
    <source>
        <dbReference type="Pfam" id="PF00535"/>
    </source>
</evidence>
<name>A0A6J4JJW6_9CHLR</name>
<reference evidence="3" key="1">
    <citation type="submission" date="2020-02" db="EMBL/GenBank/DDBJ databases">
        <authorList>
            <person name="Meier V. D."/>
        </authorList>
    </citation>
    <scope>NUCLEOTIDE SEQUENCE</scope>
    <source>
        <strain evidence="3">AVDCRST_MAG77</strain>
    </source>
</reference>
<dbReference type="PANTHER" id="PTHR48090:SF7">
    <property type="entry name" value="RFBJ PROTEIN"/>
    <property type="match status" value="1"/>
</dbReference>
<keyword evidence="1" id="KW-0812">Transmembrane</keyword>
<protein>
    <recommendedName>
        <fullName evidence="2">Glycosyltransferase 2-like domain-containing protein</fullName>
    </recommendedName>
</protein>
<proteinExistence type="predicted"/>
<dbReference type="InterPro" id="IPR029044">
    <property type="entry name" value="Nucleotide-diphossugar_trans"/>
</dbReference>
<organism evidence="3">
    <name type="scientific">uncultured Chloroflexota bacterium</name>
    <dbReference type="NCBI Taxonomy" id="166587"/>
    <lineage>
        <taxon>Bacteria</taxon>
        <taxon>Bacillati</taxon>
        <taxon>Chloroflexota</taxon>
        <taxon>environmental samples</taxon>
    </lineage>
</organism>
<sequence length="311" mass="34076">MTAVLGALSNFDSRPLEPGFSVVIPAMNEGGAVGDVVRRLRETMQATGQPFEVIVVDDGSNDDTAQEARDAGATVLQHPQNAGYGAALKTGILRAQFDRIIITDADGTYPIDRIPDLMAESARFDMVVGARQGEHYRESAFKEPARLIFGALCSWVTGVRIPDVNSGLRVFRTSLARQYFHVISQGFSFTTTITLAALSNGYFVKYIPVDYHRRVGQSKVRLTRDVPRTTQIILQAIVYYNPIKLFLMFALASLAAAAVFWLLFAVTQLVVLGLTAGLFTVSVVHFVAIGLLADLIRVRQIPRAPTLTSQR</sequence>
<dbReference type="Pfam" id="PF00535">
    <property type="entry name" value="Glycos_transf_2"/>
    <property type="match status" value="1"/>
</dbReference>
<feature type="domain" description="Glycosyltransferase 2-like" evidence="2">
    <location>
        <begin position="21"/>
        <end position="178"/>
    </location>
</feature>
<dbReference type="PANTHER" id="PTHR48090">
    <property type="entry name" value="UNDECAPRENYL-PHOSPHATE 4-DEOXY-4-FORMAMIDO-L-ARABINOSE TRANSFERASE-RELATED"/>
    <property type="match status" value="1"/>
</dbReference>
<dbReference type="CDD" id="cd04179">
    <property type="entry name" value="DPM_DPG-synthase_like"/>
    <property type="match status" value="1"/>
</dbReference>
<dbReference type="InterPro" id="IPR001173">
    <property type="entry name" value="Glyco_trans_2-like"/>
</dbReference>
<feature type="transmembrane region" description="Helical" evidence="1">
    <location>
        <begin position="270"/>
        <end position="293"/>
    </location>
</feature>
<dbReference type="SUPFAM" id="SSF53448">
    <property type="entry name" value="Nucleotide-diphospho-sugar transferases"/>
    <property type="match status" value="1"/>
</dbReference>
<dbReference type="InterPro" id="IPR050256">
    <property type="entry name" value="Glycosyltransferase_2"/>
</dbReference>